<evidence type="ECO:0000256" key="1">
    <source>
        <dbReference type="ARBA" id="ARBA00022857"/>
    </source>
</evidence>
<dbReference type="GO" id="GO:0008839">
    <property type="term" value="F:4-hydroxy-tetrahydrodipicolinate reductase"/>
    <property type="evidence" value="ECO:0007669"/>
    <property type="project" value="InterPro"/>
</dbReference>
<feature type="domain" description="Dihydrodipicolinate reductase N-terminal" evidence="3">
    <location>
        <begin position="1"/>
        <end position="65"/>
    </location>
</feature>
<proteinExistence type="predicted"/>
<dbReference type="SUPFAM" id="SSF51735">
    <property type="entry name" value="NAD(P)-binding Rossmann-fold domains"/>
    <property type="match status" value="1"/>
</dbReference>
<dbReference type="InterPro" id="IPR036291">
    <property type="entry name" value="NAD(P)-bd_dom_sf"/>
</dbReference>
<accession>A0A2T4DDP0</accession>
<sequence length="65" mass="7128">MKILLIGHGKMGKAIEAYAIQRGHSIVAIIDVQDSISSILTEQADVAIEFTHPDSAFENIKFCLE</sequence>
<dbReference type="AlphaFoldDB" id="A0A2T4DDP0"/>
<keyword evidence="1" id="KW-0521">NADP</keyword>
<evidence type="ECO:0000313" key="4">
    <source>
        <dbReference type="EMBL" id="PTB91945.1"/>
    </source>
</evidence>
<dbReference type="InterPro" id="IPR000846">
    <property type="entry name" value="DapB_N"/>
</dbReference>
<dbReference type="Pfam" id="PF01113">
    <property type="entry name" value="DapB_N"/>
    <property type="match status" value="1"/>
</dbReference>
<name>A0A2T4DDP0_9BACT</name>
<dbReference type="GO" id="GO:0009089">
    <property type="term" value="P:lysine biosynthetic process via diaminopimelate"/>
    <property type="evidence" value="ECO:0007669"/>
    <property type="project" value="InterPro"/>
</dbReference>
<gene>
    <name evidence="4" type="ORF">C9994_14725</name>
</gene>
<dbReference type="Proteomes" id="UP000240608">
    <property type="component" value="Unassembled WGS sequence"/>
</dbReference>
<feature type="non-terminal residue" evidence="4">
    <location>
        <position position="65"/>
    </location>
</feature>
<dbReference type="EMBL" id="PYVU01000284">
    <property type="protein sequence ID" value="PTB91945.1"/>
    <property type="molecule type" value="Genomic_DNA"/>
</dbReference>
<reference evidence="4 5" key="1">
    <citation type="submission" date="2018-03" db="EMBL/GenBank/DDBJ databases">
        <title>Cross-interface Injection: A General Nanoliter Liquid Handling Method Applied to Single Cells Genome Amplification Automated Nanoliter Liquid Handling Applied to Single Cell Multiple Displacement Amplification.</title>
        <authorList>
            <person name="Yun J."/>
            <person name="Xu P."/>
            <person name="Xu J."/>
            <person name="Dai X."/>
            <person name="Wang Y."/>
            <person name="Zheng X."/>
            <person name="Cao C."/>
            <person name="Yi Q."/>
            <person name="Zhu Y."/>
            <person name="Wang L."/>
            <person name="Dong Z."/>
            <person name="Huang Y."/>
            <person name="Huang L."/>
            <person name="Du W."/>
        </authorList>
    </citation>
    <scope>NUCLEOTIDE SEQUENCE [LARGE SCALE GENOMIC DNA]</scope>
    <source>
        <strain evidence="4 5">Z-D1-2</strain>
    </source>
</reference>
<dbReference type="Gene3D" id="3.40.50.720">
    <property type="entry name" value="NAD(P)-binding Rossmann-like Domain"/>
    <property type="match status" value="1"/>
</dbReference>
<evidence type="ECO:0000256" key="2">
    <source>
        <dbReference type="ARBA" id="ARBA00023002"/>
    </source>
</evidence>
<organism evidence="4 5">
    <name type="scientific">Marivirga lumbricoides</name>
    <dbReference type="NCBI Taxonomy" id="1046115"/>
    <lineage>
        <taxon>Bacteria</taxon>
        <taxon>Pseudomonadati</taxon>
        <taxon>Bacteroidota</taxon>
        <taxon>Cytophagia</taxon>
        <taxon>Cytophagales</taxon>
        <taxon>Marivirgaceae</taxon>
        <taxon>Marivirga</taxon>
    </lineage>
</organism>
<evidence type="ECO:0000259" key="3">
    <source>
        <dbReference type="Pfam" id="PF01113"/>
    </source>
</evidence>
<keyword evidence="2" id="KW-0560">Oxidoreductase</keyword>
<protein>
    <submittedName>
        <fullName evidence="4">4-hydroxy-tetrahydrodipicolinate reductase</fullName>
    </submittedName>
</protein>
<evidence type="ECO:0000313" key="5">
    <source>
        <dbReference type="Proteomes" id="UP000240608"/>
    </source>
</evidence>
<comment type="caution">
    <text evidence="4">The sequence shown here is derived from an EMBL/GenBank/DDBJ whole genome shotgun (WGS) entry which is preliminary data.</text>
</comment>